<evidence type="ECO:0000256" key="6">
    <source>
        <dbReference type="ARBA" id="ARBA00022692"/>
    </source>
</evidence>
<evidence type="ECO:0000259" key="17">
    <source>
        <dbReference type="Pfam" id="PF00593"/>
    </source>
</evidence>
<keyword evidence="8" id="KW-0408">Iron</keyword>
<evidence type="ECO:0000256" key="7">
    <source>
        <dbReference type="ARBA" id="ARBA00022729"/>
    </source>
</evidence>
<dbReference type="InterPro" id="IPR000531">
    <property type="entry name" value="Beta-barrel_TonB"/>
</dbReference>
<feature type="domain" description="TonB-dependent receptor-like beta-barrel" evidence="17">
    <location>
        <begin position="250"/>
        <end position="712"/>
    </location>
</feature>
<evidence type="ECO:0000256" key="4">
    <source>
        <dbReference type="ARBA" id="ARBA00022452"/>
    </source>
</evidence>
<evidence type="ECO:0000256" key="10">
    <source>
        <dbReference type="ARBA" id="ARBA00023077"/>
    </source>
</evidence>
<evidence type="ECO:0000256" key="8">
    <source>
        <dbReference type="ARBA" id="ARBA00023004"/>
    </source>
</evidence>
<protein>
    <submittedName>
        <fullName evidence="19">Outer membrane receptor (OMR) family protein</fullName>
    </submittedName>
</protein>
<dbReference type="GO" id="GO:0015344">
    <property type="term" value="F:siderophore uptake transmembrane transporter activity"/>
    <property type="evidence" value="ECO:0007669"/>
    <property type="project" value="TreeGrafter"/>
</dbReference>
<dbReference type="AlphaFoldDB" id="A0A031K4N0"/>
<keyword evidence="4 14" id="KW-1134">Transmembrane beta strand</keyword>
<evidence type="ECO:0000313" key="19">
    <source>
        <dbReference type="EMBL" id="EZP84891.1"/>
    </source>
</evidence>
<dbReference type="GO" id="GO:0038023">
    <property type="term" value="F:signaling receptor activity"/>
    <property type="evidence" value="ECO:0007669"/>
    <property type="project" value="InterPro"/>
</dbReference>
<dbReference type="Pfam" id="PF00593">
    <property type="entry name" value="TonB_dep_Rec_b-barrel"/>
    <property type="match status" value="1"/>
</dbReference>
<dbReference type="Gene3D" id="2.170.130.10">
    <property type="entry name" value="TonB-dependent receptor, plug domain"/>
    <property type="match status" value="1"/>
</dbReference>
<evidence type="ECO:0000259" key="18">
    <source>
        <dbReference type="Pfam" id="PF07715"/>
    </source>
</evidence>
<dbReference type="InterPro" id="IPR039426">
    <property type="entry name" value="TonB-dep_rcpt-like"/>
</dbReference>
<evidence type="ECO:0000256" key="5">
    <source>
        <dbReference type="ARBA" id="ARBA00022496"/>
    </source>
</evidence>
<gene>
    <name evidence="19" type="ORF">BV97_00654</name>
</gene>
<feature type="signal peptide" evidence="16">
    <location>
        <begin position="1"/>
        <end position="32"/>
    </location>
</feature>
<evidence type="ECO:0000256" key="9">
    <source>
        <dbReference type="ARBA" id="ARBA00023065"/>
    </source>
</evidence>
<comment type="caution">
    <text evidence="19">The sequence shown here is derived from an EMBL/GenBank/DDBJ whole genome shotgun (WGS) entry which is preliminary data.</text>
</comment>
<dbReference type="EMBL" id="JFYZ01000001">
    <property type="protein sequence ID" value="EZP84891.1"/>
    <property type="molecule type" value="Genomic_DNA"/>
</dbReference>
<comment type="subcellular location">
    <subcellularLocation>
        <location evidence="1 14">Cell outer membrane</location>
        <topology evidence="1 14">Multi-pass membrane protein</topology>
    </subcellularLocation>
</comment>
<evidence type="ECO:0000256" key="12">
    <source>
        <dbReference type="ARBA" id="ARBA00023170"/>
    </source>
</evidence>
<keyword evidence="11 14" id="KW-0472">Membrane</keyword>
<dbReference type="InterPro" id="IPR037066">
    <property type="entry name" value="Plug_dom_sf"/>
</dbReference>
<reference evidence="19 20" key="1">
    <citation type="submission" date="2014-03" db="EMBL/GenBank/DDBJ databases">
        <title>Whole genome sequence of Novosphingobium resinovorum KF1.</title>
        <authorList>
            <person name="Gan H.M."/>
            <person name="Gan H.Y."/>
            <person name="Chew T.H."/>
            <person name="Savka M.A."/>
        </authorList>
    </citation>
    <scope>NUCLEOTIDE SEQUENCE [LARGE SCALE GENOMIC DNA]</scope>
    <source>
        <strain evidence="19 20">KF1</strain>
    </source>
</reference>
<dbReference type="PANTHER" id="PTHR32552:SF68">
    <property type="entry name" value="FERRICHROME OUTER MEMBRANE TRANSPORTER_PHAGE RECEPTOR"/>
    <property type="match status" value="1"/>
</dbReference>
<dbReference type="CDD" id="cd01347">
    <property type="entry name" value="ligand_gated_channel"/>
    <property type="match status" value="1"/>
</dbReference>
<dbReference type="Gene3D" id="2.40.170.20">
    <property type="entry name" value="TonB-dependent receptor, beta-barrel domain"/>
    <property type="match status" value="1"/>
</dbReference>
<evidence type="ECO:0000256" key="1">
    <source>
        <dbReference type="ARBA" id="ARBA00004571"/>
    </source>
</evidence>
<proteinExistence type="inferred from homology"/>
<dbReference type="Proteomes" id="UP000024329">
    <property type="component" value="Unassembled WGS sequence"/>
</dbReference>
<evidence type="ECO:0000256" key="3">
    <source>
        <dbReference type="ARBA" id="ARBA00022448"/>
    </source>
</evidence>
<comment type="similarity">
    <text evidence="2 14 15">Belongs to the TonB-dependent receptor family.</text>
</comment>
<dbReference type="eggNOG" id="COG4774">
    <property type="taxonomic scope" value="Bacteria"/>
</dbReference>
<keyword evidence="12 19" id="KW-0675">Receptor</keyword>
<dbReference type="Pfam" id="PF07715">
    <property type="entry name" value="Plug"/>
    <property type="match status" value="1"/>
</dbReference>
<feature type="chain" id="PRO_5001552105" evidence="16">
    <location>
        <begin position="33"/>
        <end position="743"/>
    </location>
</feature>
<keyword evidence="7 16" id="KW-0732">Signal</keyword>
<dbReference type="InterPro" id="IPR010105">
    <property type="entry name" value="TonB_sidphr_rcpt"/>
</dbReference>
<keyword evidence="13 14" id="KW-0998">Cell outer membrane</keyword>
<organism evidence="19 20">
    <name type="scientific">Novosphingobium resinovorum</name>
    <dbReference type="NCBI Taxonomy" id="158500"/>
    <lineage>
        <taxon>Bacteria</taxon>
        <taxon>Pseudomonadati</taxon>
        <taxon>Pseudomonadota</taxon>
        <taxon>Alphaproteobacteria</taxon>
        <taxon>Sphingomonadales</taxon>
        <taxon>Sphingomonadaceae</taxon>
        <taxon>Novosphingobium</taxon>
    </lineage>
</organism>
<evidence type="ECO:0000256" key="2">
    <source>
        <dbReference type="ARBA" id="ARBA00009810"/>
    </source>
</evidence>
<dbReference type="NCBIfam" id="TIGR01783">
    <property type="entry name" value="TonB-siderophor"/>
    <property type="match status" value="1"/>
</dbReference>
<evidence type="ECO:0000256" key="16">
    <source>
        <dbReference type="SAM" id="SignalP"/>
    </source>
</evidence>
<evidence type="ECO:0000256" key="13">
    <source>
        <dbReference type="ARBA" id="ARBA00023237"/>
    </source>
</evidence>
<keyword evidence="10 15" id="KW-0798">TonB box</keyword>
<evidence type="ECO:0000256" key="11">
    <source>
        <dbReference type="ARBA" id="ARBA00023136"/>
    </source>
</evidence>
<sequence length="743" mass="80836">MRFVSSHAERSAVRKALLCGAALTLLPTTAFAQDATAEATLDTSRTTIDGENAIIVTAPHYVPEGTNTASKANIPLIETPQSVSVITRDQIDLLNFVDAQQAVRYTAGVFGESYGPDLRFDFLTVRGFTPKEYMDGLATPNSTSISSVGVDLYAFQSLDVLKGPASVLYGSSPPGGLTNETSRRASSEFGGEIGVKYGTDDYKQIAGTMTGPVSDMLDVRFTALYRNRDAERDLVHAERLLAAPTATLKLGPDTKLTLLGYYQYDTVRGDTNGFMPVYGTLLDNPLGKISHRANVGDPNNLYKRRQWGAGWDFSHDFGSVSFHSNTKWSRYNEDTPTQIYGSGGLIDNNFDGIPDDYRTVLQSNFTYKEHVTSFATDNRFDATLGTGPIEHNLIAGVDYRRTFNDSAYTFNYGIGTVDLFDPGYTTYTDAQLRPGYATRFNTQWRKQTGIYLQDHAAIGNLYLTVSGRYDWVRMSYMTPFAAADVDTPLTKQRQKKFTWRAGANYVTDSGFAPYVSYATSFEPVVGTDGVTLAPYKPSAGKQWEGGVKYDARGLGEGIKLLVTATVFKINQTNVVATAPSVSPVFGTQSGEVEVKGAELEFVARLRDQLSINGAYSYNDSEVKKSNVAAEIGAPLPVTPKHKLSLFVDYTIQKGSLGGLGFGFGGRYTSDSAGSLPGPFNPVVYYGEASTLFDAIVHYDIPGWRIAVNGSNIFNKLYVARCSGPAGCTYGAGRQVIGTVTKTF</sequence>
<feature type="domain" description="TonB-dependent receptor plug" evidence="18">
    <location>
        <begin position="76"/>
        <end position="176"/>
    </location>
</feature>
<evidence type="ECO:0000256" key="15">
    <source>
        <dbReference type="RuleBase" id="RU003357"/>
    </source>
</evidence>
<dbReference type="RefSeq" id="WP_036523002.1">
    <property type="nucleotide sequence ID" value="NZ_JFYZ01000001.1"/>
</dbReference>
<name>A0A031K4N0_9SPHN</name>
<dbReference type="PROSITE" id="PS52016">
    <property type="entry name" value="TONB_DEPENDENT_REC_3"/>
    <property type="match status" value="1"/>
</dbReference>
<evidence type="ECO:0000256" key="14">
    <source>
        <dbReference type="PROSITE-ProRule" id="PRU01360"/>
    </source>
</evidence>
<dbReference type="STRING" id="158500.BES08_03325"/>
<accession>A0A031K4N0</accession>
<evidence type="ECO:0000313" key="20">
    <source>
        <dbReference type="Proteomes" id="UP000024329"/>
    </source>
</evidence>
<dbReference type="GO" id="GO:0009279">
    <property type="term" value="C:cell outer membrane"/>
    <property type="evidence" value="ECO:0007669"/>
    <property type="project" value="UniProtKB-SubCell"/>
</dbReference>
<dbReference type="InterPro" id="IPR036942">
    <property type="entry name" value="Beta-barrel_TonB_sf"/>
</dbReference>
<dbReference type="SUPFAM" id="SSF56935">
    <property type="entry name" value="Porins"/>
    <property type="match status" value="1"/>
</dbReference>
<keyword evidence="3 14" id="KW-0813">Transport</keyword>
<keyword evidence="9" id="KW-0406">Ion transport</keyword>
<keyword evidence="6 14" id="KW-0812">Transmembrane</keyword>
<keyword evidence="5" id="KW-0410">Iron transport</keyword>
<dbReference type="GO" id="GO:0015891">
    <property type="term" value="P:siderophore transport"/>
    <property type="evidence" value="ECO:0007669"/>
    <property type="project" value="InterPro"/>
</dbReference>
<dbReference type="InterPro" id="IPR012910">
    <property type="entry name" value="Plug_dom"/>
</dbReference>
<dbReference type="PATRIC" id="fig|158500.4.peg.669"/>
<dbReference type="PANTHER" id="PTHR32552">
    <property type="entry name" value="FERRICHROME IRON RECEPTOR-RELATED"/>
    <property type="match status" value="1"/>
</dbReference>